<keyword evidence="5 6" id="KW-0472">Membrane</keyword>
<proteinExistence type="inferred from homology"/>
<evidence type="ECO:0000256" key="1">
    <source>
        <dbReference type="ARBA" id="ARBA00004370"/>
    </source>
</evidence>
<gene>
    <name evidence="8" type="ORF">FOZ76_10045</name>
</gene>
<dbReference type="AlphaFoldDB" id="A0A556AS17"/>
<evidence type="ECO:0000256" key="2">
    <source>
        <dbReference type="ARBA" id="ARBA00007165"/>
    </source>
</evidence>
<feature type="compositionally biased region" description="Low complexity" evidence="7">
    <location>
        <begin position="9"/>
        <end position="25"/>
    </location>
</feature>
<feature type="region of interest" description="Disordered" evidence="7">
    <location>
        <begin position="1"/>
        <end position="26"/>
    </location>
</feature>
<evidence type="ECO:0000313" key="9">
    <source>
        <dbReference type="Proteomes" id="UP000318405"/>
    </source>
</evidence>
<accession>A0A556AS17</accession>
<comment type="similarity">
    <text evidence="2 6">Belongs to the SURF1 family.</text>
</comment>
<evidence type="ECO:0000313" key="8">
    <source>
        <dbReference type="EMBL" id="TSH95729.1"/>
    </source>
</evidence>
<evidence type="ECO:0000256" key="7">
    <source>
        <dbReference type="SAM" id="MobiDB-lite"/>
    </source>
</evidence>
<dbReference type="OrthoDB" id="9807214at2"/>
<dbReference type="PROSITE" id="PS50895">
    <property type="entry name" value="SURF1"/>
    <property type="match status" value="1"/>
</dbReference>
<dbReference type="PANTHER" id="PTHR23427:SF2">
    <property type="entry name" value="SURFEIT LOCUS PROTEIN 1"/>
    <property type="match status" value="1"/>
</dbReference>
<keyword evidence="9" id="KW-1185">Reference proteome</keyword>
<name>A0A556AS17_9BURK</name>
<dbReference type="InterPro" id="IPR045214">
    <property type="entry name" value="Surf1/Surf4"/>
</dbReference>
<dbReference type="PANTHER" id="PTHR23427">
    <property type="entry name" value="SURFEIT LOCUS PROTEIN"/>
    <property type="match status" value="1"/>
</dbReference>
<evidence type="ECO:0000256" key="5">
    <source>
        <dbReference type="ARBA" id="ARBA00023136"/>
    </source>
</evidence>
<protein>
    <recommendedName>
        <fullName evidence="6">SURF1-like protein</fullName>
    </recommendedName>
</protein>
<evidence type="ECO:0000256" key="4">
    <source>
        <dbReference type="ARBA" id="ARBA00022989"/>
    </source>
</evidence>
<feature type="transmembrane region" description="Helical" evidence="6">
    <location>
        <begin position="32"/>
        <end position="54"/>
    </location>
</feature>
<keyword evidence="4 6" id="KW-1133">Transmembrane helix</keyword>
<evidence type="ECO:0000256" key="3">
    <source>
        <dbReference type="ARBA" id="ARBA00022692"/>
    </source>
</evidence>
<organism evidence="8 9">
    <name type="scientific">Verticiella sediminum</name>
    <dbReference type="NCBI Taxonomy" id="1247510"/>
    <lineage>
        <taxon>Bacteria</taxon>
        <taxon>Pseudomonadati</taxon>
        <taxon>Pseudomonadota</taxon>
        <taxon>Betaproteobacteria</taxon>
        <taxon>Burkholderiales</taxon>
        <taxon>Alcaligenaceae</taxon>
        <taxon>Verticiella</taxon>
    </lineage>
</organism>
<keyword evidence="3 6" id="KW-0812">Transmembrane</keyword>
<dbReference type="InterPro" id="IPR002994">
    <property type="entry name" value="Surf1/Shy1"/>
</dbReference>
<feature type="transmembrane region" description="Helical" evidence="6">
    <location>
        <begin position="245"/>
        <end position="266"/>
    </location>
</feature>
<reference evidence="8 9" key="1">
    <citation type="submission" date="2019-07" db="EMBL/GenBank/DDBJ databases">
        <title>Qingshengfaniella alkalisoli gen. nov., sp. nov., isolated from saline soil.</title>
        <authorList>
            <person name="Xu L."/>
            <person name="Huang X.-X."/>
            <person name="Sun J.-Q."/>
        </authorList>
    </citation>
    <scope>NUCLEOTIDE SEQUENCE [LARGE SCALE GENOMIC DNA]</scope>
    <source>
        <strain evidence="8 9">DSM 27279</strain>
    </source>
</reference>
<dbReference type="EMBL" id="VLTJ01000020">
    <property type="protein sequence ID" value="TSH95729.1"/>
    <property type="molecule type" value="Genomic_DNA"/>
</dbReference>
<comment type="caution">
    <text evidence="8">The sequence shown here is derived from an EMBL/GenBank/DDBJ whole genome shotgun (WGS) entry which is preliminary data.</text>
</comment>
<dbReference type="Proteomes" id="UP000318405">
    <property type="component" value="Unassembled WGS sequence"/>
</dbReference>
<dbReference type="Pfam" id="PF02104">
    <property type="entry name" value="SURF1"/>
    <property type="match status" value="1"/>
</dbReference>
<dbReference type="CDD" id="cd06662">
    <property type="entry name" value="SURF1"/>
    <property type="match status" value="1"/>
</dbReference>
<comment type="subcellular location">
    <subcellularLocation>
        <location evidence="6">Cell membrane</location>
        <topology evidence="6">Multi-pass membrane protein</topology>
    </subcellularLocation>
    <subcellularLocation>
        <location evidence="1">Membrane</location>
    </subcellularLocation>
</comment>
<sequence length="275" mass="30096">MRNRQQDSAGRGPAPAAGAPPSQGGRRPHSRWVLALVALVGLGLFTGFVALGNWQIERRAWKLDLIERVEQRAHAAPVAPPARARWAAVGADSDEYRRVRVAGVFDHARETYTQATTELGAGFWVLTPLRQADGSTVLVNRGFVLPNRREQATRADNLPEGEVTVTGLLRISEPGGGFLRSNAPQEDRWHSRDVAAIAAARGLSDVAPYFIDAEAATPRQPGVVAEPQTWPVPGLTVVSFKNSHMVYALTWYGLALMVVIAAAFVVREERRRRTR</sequence>
<dbReference type="GO" id="GO:0005886">
    <property type="term" value="C:plasma membrane"/>
    <property type="evidence" value="ECO:0007669"/>
    <property type="project" value="UniProtKB-SubCell"/>
</dbReference>
<evidence type="ECO:0000256" key="6">
    <source>
        <dbReference type="RuleBase" id="RU363076"/>
    </source>
</evidence>
<keyword evidence="6" id="KW-1003">Cell membrane</keyword>